<dbReference type="PROSITE" id="PS50043">
    <property type="entry name" value="HTH_LUXR_2"/>
    <property type="match status" value="1"/>
</dbReference>
<dbReference type="InterPro" id="IPR000792">
    <property type="entry name" value="Tscrpt_reg_LuxR_C"/>
</dbReference>
<dbReference type="InterPro" id="IPR036388">
    <property type="entry name" value="WH-like_DNA-bd_sf"/>
</dbReference>
<feature type="domain" description="HTH luxR-type" evidence="1">
    <location>
        <begin position="52"/>
        <end position="117"/>
    </location>
</feature>
<protein>
    <submittedName>
        <fullName evidence="2">Regulatory protein, luxR family</fullName>
    </submittedName>
</protein>
<keyword evidence="3" id="KW-1185">Reference proteome</keyword>
<name>A0A1H5THR5_9FLAO</name>
<dbReference type="InterPro" id="IPR016032">
    <property type="entry name" value="Sig_transdc_resp-reg_C-effctor"/>
</dbReference>
<dbReference type="SUPFAM" id="SSF46894">
    <property type="entry name" value="C-terminal effector domain of the bipartite response regulators"/>
    <property type="match status" value="1"/>
</dbReference>
<dbReference type="Gene3D" id="1.10.10.10">
    <property type="entry name" value="Winged helix-like DNA-binding domain superfamily/Winged helix DNA-binding domain"/>
    <property type="match status" value="1"/>
</dbReference>
<dbReference type="AlphaFoldDB" id="A0A1H5THR5"/>
<evidence type="ECO:0000259" key="1">
    <source>
        <dbReference type="PROSITE" id="PS50043"/>
    </source>
</evidence>
<dbReference type="GO" id="GO:0006355">
    <property type="term" value="P:regulation of DNA-templated transcription"/>
    <property type="evidence" value="ECO:0007669"/>
    <property type="project" value="InterPro"/>
</dbReference>
<reference evidence="3" key="1">
    <citation type="submission" date="2016-10" db="EMBL/GenBank/DDBJ databases">
        <authorList>
            <person name="Varghese N."/>
            <person name="Submissions S."/>
        </authorList>
    </citation>
    <scope>NUCLEOTIDE SEQUENCE [LARGE SCALE GENOMIC DNA]</scope>
    <source>
        <strain evidence="3">DSM 21580</strain>
    </source>
</reference>
<dbReference type="GO" id="GO:0003677">
    <property type="term" value="F:DNA binding"/>
    <property type="evidence" value="ECO:0007669"/>
    <property type="project" value="InterPro"/>
</dbReference>
<gene>
    <name evidence="2" type="ORF">SAMN05421847_0457</name>
</gene>
<dbReference type="EMBL" id="FNUS01000001">
    <property type="protein sequence ID" value="SEF61547.1"/>
    <property type="molecule type" value="Genomic_DNA"/>
</dbReference>
<dbReference type="Proteomes" id="UP000236738">
    <property type="component" value="Unassembled WGS sequence"/>
</dbReference>
<sequence length="118" mass="14462">MKKKFLDHIDKEFIEESMKMEDIDILYTSAKSRDPNFYNKFQNFYPNFFKNLTKLNADLQKNELHILAFIYLNFETKEIAEILFLSPKTIQNKKYNIRKKLNIKSKEDIYIWLKTFYQ</sequence>
<organism evidence="2 3">
    <name type="scientific">Halpernia humi</name>
    <dbReference type="NCBI Taxonomy" id="493375"/>
    <lineage>
        <taxon>Bacteria</taxon>
        <taxon>Pseudomonadati</taxon>
        <taxon>Bacteroidota</taxon>
        <taxon>Flavobacteriia</taxon>
        <taxon>Flavobacteriales</taxon>
        <taxon>Weeksellaceae</taxon>
        <taxon>Chryseobacterium group</taxon>
        <taxon>Halpernia</taxon>
    </lineage>
</organism>
<evidence type="ECO:0000313" key="3">
    <source>
        <dbReference type="Proteomes" id="UP000236738"/>
    </source>
</evidence>
<dbReference type="RefSeq" id="WP_103912485.1">
    <property type="nucleotide sequence ID" value="NZ_FNUS01000001.1"/>
</dbReference>
<dbReference type="OrthoDB" id="1203227at2"/>
<dbReference type="Pfam" id="PF00196">
    <property type="entry name" value="GerE"/>
    <property type="match status" value="1"/>
</dbReference>
<evidence type="ECO:0000313" key="2">
    <source>
        <dbReference type="EMBL" id="SEF61547.1"/>
    </source>
</evidence>
<dbReference type="SMART" id="SM00421">
    <property type="entry name" value="HTH_LUXR"/>
    <property type="match status" value="1"/>
</dbReference>
<proteinExistence type="predicted"/>
<accession>A0A1H5THR5</accession>